<feature type="region of interest" description="Disordered" evidence="1">
    <location>
        <begin position="271"/>
        <end position="294"/>
    </location>
</feature>
<evidence type="ECO:0000313" key="3">
    <source>
        <dbReference type="Proteomes" id="UP000245956"/>
    </source>
</evidence>
<organism evidence="2 3">
    <name type="scientific">Purpureocillium lilacinum</name>
    <name type="common">Paecilomyces lilacinus</name>
    <dbReference type="NCBI Taxonomy" id="33203"/>
    <lineage>
        <taxon>Eukaryota</taxon>
        <taxon>Fungi</taxon>
        <taxon>Dikarya</taxon>
        <taxon>Ascomycota</taxon>
        <taxon>Pezizomycotina</taxon>
        <taxon>Sordariomycetes</taxon>
        <taxon>Hypocreomycetidae</taxon>
        <taxon>Hypocreales</taxon>
        <taxon>Ophiocordycipitaceae</taxon>
        <taxon>Purpureocillium</taxon>
    </lineage>
</organism>
<name>A0A2U3EQ51_PURLI</name>
<comment type="caution">
    <text evidence="2">The sequence shown here is derived from an EMBL/GenBank/DDBJ whole genome shotgun (WGS) entry which is preliminary data.</text>
</comment>
<accession>A0A2U3EQ51</accession>
<gene>
    <name evidence="2" type="ORF">PCL_03828</name>
</gene>
<evidence type="ECO:0000313" key="2">
    <source>
        <dbReference type="EMBL" id="PWI76634.1"/>
    </source>
</evidence>
<dbReference type="Proteomes" id="UP000245956">
    <property type="component" value="Unassembled WGS sequence"/>
</dbReference>
<dbReference type="AlphaFoldDB" id="A0A2U3EQ51"/>
<feature type="compositionally biased region" description="Basic and acidic residues" evidence="1">
    <location>
        <begin position="284"/>
        <end position="294"/>
    </location>
</feature>
<protein>
    <submittedName>
        <fullName evidence="2">Uncharacterized protein</fullName>
    </submittedName>
</protein>
<sequence length="294" mass="31629">MTVASSVNSTSNGTDNERYTCLHKGLLPLLTLGLRQRRRPADRAWSSQLRYTSADYVPDILEESSAPFAHRAPCKNTGARPGLGKSEKMALTGRDSGSGITGHRSISTADLKNHDVCNEVVRIHINSLGCWHTSPVVKRLSFGFDSASSARVLPAKRAEAAWKDLGWLMDEASEFQSIPKDPQSRSTAHDLVAPTHQLGILPQIHSKADAYSRNEGPASSKAPLGDLLPHLADLVDQRTASVMTGGPGLPSSTTPALRHGHCLSARFQARPRCSGGSRSLALEMDSRDPHASPC</sequence>
<proteinExistence type="predicted"/>
<reference evidence="2 3" key="1">
    <citation type="journal article" date="2016" name="Front. Microbiol.">
        <title>Genome and transcriptome sequences reveal the specific parasitism of the nematophagous Purpureocillium lilacinum 36-1.</title>
        <authorList>
            <person name="Xie J."/>
            <person name="Li S."/>
            <person name="Mo C."/>
            <person name="Xiao X."/>
            <person name="Peng D."/>
            <person name="Wang G."/>
            <person name="Xiao Y."/>
        </authorList>
    </citation>
    <scope>NUCLEOTIDE SEQUENCE [LARGE SCALE GENOMIC DNA]</scope>
    <source>
        <strain evidence="2 3">36-1</strain>
    </source>
</reference>
<evidence type="ECO:0000256" key="1">
    <source>
        <dbReference type="SAM" id="MobiDB-lite"/>
    </source>
</evidence>
<dbReference type="EMBL" id="LCWV01000001">
    <property type="protein sequence ID" value="PWI76634.1"/>
    <property type="molecule type" value="Genomic_DNA"/>
</dbReference>